<reference evidence="2" key="1">
    <citation type="submission" date="2016-09" db="EMBL/GenBank/DDBJ databases">
        <authorList>
            <person name="Hebert L."/>
            <person name="Moumen B."/>
        </authorList>
    </citation>
    <scope>NUCLEOTIDE SEQUENCE [LARGE SCALE GENOMIC DNA]</scope>
    <source>
        <strain evidence="2">OVI</strain>
    </source>
</reference>
<keyword evidence="3" id="KW-1185">Reference proteome</keyword>
<proteinExistence type="predicted"/>
<dbReference type="RefSeq" id="XP_067082313.1">
    <property type="nucleotide sequence ID" value="XM_067226212.1"/>
</dbReference>
<evidence type="ECO:0000256" key="1">
    <source>
        <dbReference type="SAM" id="MobiDB-lite"/>
    </source>
</evidence>
<feature type="region of interest" description="Disordered" evidence="1">
    <location>
        <begin position="1"/>
        <end position="57"/>
    </location>
</feature>
<organism evidence="2 3">
    <name type="scientific">Trypanosoma equiperdum</name>
    <dbReference type="NCBI Taxonomy" id="5694"/>
    <lineage>
        <taxon>Eukaryota</taxon>
        <taxon>Discoba</taxon>
        <taxon>Euglenozoa</taxon>
        <taxon>Kinetoplastea</taxon>
        <taxon>Metakinetoplastina</taxon>
        <taxon>Trypanosomatida</taxon>
        <taxon>Trypanosomatidae</taxon>
        <taxon>Trypanosoma</taxon>
    </lineage>
</organism>
<accession>A0A1G4IGY7</accession>
<dbReference type="VEuPathDB" id="TriTrypDB:TEOVI_000328100"/>
<gene>
    <name evidence="2" type="ORF">TEOVI_000328100</name>
</gene>
<name>A0A1G4IGY7_TRYEQ</name>
<evidence type="ECO:0000313" key="3">
    <source>
        <dbReference type="Proteomes" id="UP000195570"/>
    </source>
</evidence>
<evidence type="ECO:0000313" key="2">
    <source>
        <dbReference type="EMBL" id="SCU71700.1"/>
    </source>
</evidence>
<sequence>MVVNTRVSPNARARPPPRRPVNQHHLPPLQPTTSLQPLHSPHVRKTSEPAYRRGSTRNCCSVSATPVGADVVHYRAGNVEKDDPVSYAAKHQLPLLLNSMIRDLLRERPEVDVDGWIMRWFEREYEEQKRVNKQRLEASTVVNTAEPTKPEPQQGHRQPSLPLNEKWISQPFVTTVQKDVQPTTIISTTPSNMSSPTVVISLPQRRLSTEVMRTSTPSSLDSRSCTIVMHPPEDRKANLLQLETSHPTFTKFPSISSVSVAPTIIVPRSLPQQQERRPQRIGEEKEQQQMIVIRMPRPVDCRTKMRTTQYLDINGNDGAAPKAT</sequence>
<dbReference type="EMBL" id="CZPT02001698">
    <property type="protein sequence ID" value="SCU71700.1"/>
    <property type="molecule type" value="Genomic_DNA"/>
</dbReference>
<comment type="caution">
    <text evidence="2">The sequence shown here is derived from an EMBL/GenBank/DDBJ whole genome shotgun (WGS) entry which is preliminary data.</text>
</comment>
<dbReference type="AlphaFoldDB" id="A0A1G4IGY7"/>
<dbReference type="GeneID" id="92377221"/>
<feature type="compositionally biased region" description="Low complexity" evidence="1">
    <location>
        <begin position="1"/>
        <end position="13"/>
    </location>
</feature>
<protein>
    <submittedName>
        <fullName evidence="2">Uncharacterized protein</fullName>
    </submittedName>
</protein>
<dbReference type="Proteomes" id="UP000195570">
    <property type="component" value="Unassembled WGS sequence"/>
</dbReference>
<dbReference type="CDD" id="cd12084">
    <property type="entry name" value="DD_RII_PKA-like"/>
    <property type="match status" value="1"/>
</dbReference>